<evidence type="ECO:0000256" key="2">
    <source>
        <dbReference type="ARBA" id="ARBA00024035"/>
    </source>
</evidence>
<protein>
    <recommendedName>
        <fullName evidence="7">SAM-dependent chlorinase/fluorinase</fullName>
    </recommendedName>
</protein>
<feature type="domain" description="S-adenosyl-l-methionine hydroxide adenosyltransferase C-terminal" evidence="5">
    <location>
        <begin position="182"/>
        <end position="269"/>
    </location>
</feature>
<dbReference type="InterPro" id="IPR023227">
    <property type="entry name" value="SAM_OH_AdoTrfase_C_sf"/>
</dbReference>
<evidence type="ECO:0000256" key="1">
    <source>
        <dbReference type="ARBA" id="ARBA00022691"/>
    </source>
</evidence>
<dbReference type="Pfam" id="PF01887">
    <property type="entry name" value="SAM_HAT_N"/>
    <property type="match status" value="1"/>
</dbReference>
<dbReference type="Gene3D" id="3.40.50.10790">
    <property type="entry name" value="S-adenosyl-l-methionine hydroxide adenosyltransferase, N-terminal"/>
    <property type="match status" value="1"/>
</dbReference>
<evidence type="ECO:0000259" key="5">
    <source>
        <dbReference type="Pfam" id="PF20257"/>
    </source>
</evidence>
<dbReference type="Pfam" id="PF20257">
    <property type="entry name" value="SAM_HAT_C"/>
    <property type="match status" value="1"/>
</dbReference>
<sequence length="297" mass="31589">MTAPQAQQWLTFLSDYGLEDAFLGVCKGVIARTSPQVRVLDVLHLVSPQDVEQGAAVLASAVPYLPTPAVHLALVDPFRAPPARGVAVRTADGSVFVSPDNGLTSLAWEPAGGPVSAHLIDNPELWHPSPARTFRGRDVFSPVAARLAGGLPIEQVGTRLDVDDLERLTVREPAVEPDHVHGEVVQVDHFGNLTLNLQRCHLEQAGLSIGDTIELRCSGKSRVVPFLTTYGEAGRGRLVVCEDSFGTITIAVNAGSAAARLRAGRGEPLVLSRMPAQDPASRPVQLPPEPAQALTRS</sequence>
<evidence type="ECO:0000313" key="6">
    <source>
        <dbReference type="EMBL" id="CAA9351539.1"/>
    </source>
</evidence>
<keyword evidence="1" id="KW-0949">S-adenosyl-L-methionine</keyword>
<feature type="region of interest" description="Disordered" evidence="3">
    <location>
        <begin position="274"/>
        <end position="297"/>
    </location>
</feature>
<reference evidence="6" key="1">
    <citation type="submission" date="2020-02" db="EMBL/GenBank/DDBJ databases">
        <authorList>
            <person name="Meier V. D."/>
        </authorList>
    </citation>
    <scope>NUCLEOTIDE SEQUENCE</scope>
    <source>
        <strain evidence="6">AVDCRST_MAG07</strain>
    </source>
</reference>
<accession>A0A6J4MCB4</accession>
<dbReference type="SUPFAM" id="SSF101852">
    <property type="entry name" value="Bacterial fluorinating enzyme, C-terminal domain"/>
    <property type="match status" value="1"/>
</dbReference>
<dbReference type="PANTHER" id="PTHR35092:SF1">
    <property type="entry name" value="CHLORINASE MJ1651"/>
    <property type="match status" value="1"/>
</dbReference>
<dbReference type="Gene3D" id="2.40.30.90">
    <property type="entry name" value="Bacterial fluorinating enzyme like"/>
    <property type="match status" value="1"/>
</dbReference>
<name>A0A6J4MCB4_9ACTN</name>
<dbReference type="SUPFAM" id="SSF102522">
    <property type="entry name" value="Bacterial fluorinating enzyme, N-terminal domain"/>
    <property type="match status" value="1"/>
</dbReference>
<proteinExistence type="inferred from homology"/>
<organism evidence="6">
    <name type="scientific">uncultured Frankineae bacterium</name>
    <dbReference type="NCBI Taxonomy" id="437475"/>
    <lineage>
        <taxon>Bacteria</taxon>
        <taxon>Bacillati</taxon>
        <taxon>Actinomycetota</taxon>
        <taxon>Actinomycetes</taxon>
        <taxon>Frankiales</taxon>
        <taxon>environmental samples</taxon>
    </lineage>
</organism>
<dbReference type="EMBL" id="CADCUB010000144">
    <property type="protein sequence ID" value="CAA9351539.1"/>
    <property type="molecule type" value="Genomic_DNA"/>
</dbReference>
<dbReference type="AlphaFoldDB" id="A0A6J4MCB4"/>
<dbReference type="PANTHER" id="PTHR35092">
    <property type="entry name" value="CHLORINASE MJ1651"/>
    <property type="match status" value="1"/>
</dbReference>
<dbReference type="InterPro" id="IPR023228">
    <property type="entry name" value="SAM_OH_AdoTrfase_N_sf"/>
</dbReference>
<evidence type="ECO:0000259" key="4">
    <source>
        <dbReference type="Pfam" id="PF01887"/>
    </source>
</evidence>
<comment type="similarity">
    <text evidence="2">Belongs to the SAM hydrolase / SAM-dependent halogenase family.</text>
</comment>
<dbReference type="InterPro" id="IPR046470">
    <property type="entry name" value="SAM_HAT_C"/>
</dbReference>
<dbReference type="InterPro" id="IPR002747">
    <property type="entry name" value="SAM_OH_AdoTrfase"/>
</dbReference>
<dbReference type="InterPro" id="IPR046469">
    <property type="entry name" value="SAM_HAT_N"/>
</dbReference>
<feature type="domain" description="S-adenosyl-l-methionine hydroxide adenosyltransferase N-terminal" evidence="4">
    <location>
        <begin position="10"/>
        <end position="157"/>
    </location>
</feature>
<evidence type="ECO:0000256" key="3">
    <source>
        <dbReference type="SAM" id="MobiDB-lite"/>
    </source>
</evidence>
<gene>
    <name evidence="6" type="ORF">AVDCRST_MAG07-3216</name>
</gene>
<dbReference type="PIRSF" id="PIRSF006779">
    <property type="entry name" value="UCP006779"/>
    <property type="match status" value="1"/>
</dbReference>
<evidence type="ECO:0008006" key="7">
    <source>
        <dbReference type="Google" id="ProtNLM"/>
    </source>
</evidence>